<dbReference type="AlphaFoldDB" id="A0A4C1SU12"/>
<evidence type="ECO:0000313" key="3">
    <source>
        <dbReference type="Proteomes" id="UP000299102"/>
    </source>
</evidence>
<name>A0A4C1SU12_EUMVA</name>
<protein>
    <submittedName>
        <fullName evidence="2">Uncharacterized protein</fullName>
    </submittedName>
</protein>
<reference evidence="2 3" key="1">
    <citation type="journal article" date="2019" name="Commun. Biol.">
        <title>The bagworm genome reveals a unique fibroin gene that provides high tensile strength.</title>
        <authorList>
            <person name="Kono N."/>
            <person name="Nakamura H."/>
            <person name="Ohtoshi R."/>
            <person name="Tomita M."/>
            <person name="Numata K."/>
            <person name="Arakawa K."/>
        </authorList>
    </citation>
    <scope>NUCLEOTIDE SEQUENCE [LARGE SCALE GENOMIC DNA]</scope>
</reference>
<dbReference type="Proteomes" id="UP000299102">
    <property type="component" value="Unassembled WGS sequence"/>
</dbReference>
<gene>
    <name evidence="2" type="ORF">EVAR_73889_1</name>
</gene>
<comment type="caution">
    <text evidence="2">The sequence shown here is derived from an EMBL/GenBank/DDBJ whole genome shotgun (WGS) entry which is preliminary data.</text>
</comment>
<proteinExistence type="predicted"/>
<evidence type="ECO:0000256" key="1">
    <source>
        <dbReference type="SAM" id="MobiDB-lite"/>
    </source>
</evidence>
<feature type="region of interest" description="Disordered" evidence="1">
    <location>
        <begin position="70"/>
        <end position="90"/>
    </location>
</feature>
<sequence>MLDREAVRSVIITMECKSFRFVCPSEPDEESPWAANPFGNLLVWLEEQSYSTATGLSLRRSGTLLLHRGSPRPYTPIAERQGVAPHQDQI</sequence>
<dbReference type="EMBL" id="BGZK01007621">
    <property type="protein sequence ID" value="GBP04817.1"/>
    <property type="molecule type" value="Genomic_DNA"/>
</dbReference>
<organism evidence="2 3">
    <name type="scientific">Eumeta variegata</name>
    <name type="common">Bagworm moth</name>
    <name type="synonym">Eumeta japonica</name>
    <dbReference type="NCBI Taxonomy" id="151549"/>
    <lineage>
        <taxon>Eukaryota</taxon>
        <taxon>Metazoa</taxon>
        <taxon>Ecdysozoa</taxon>
        <taxon>Arthropoda</taxon>
        <taxon>Hexapoda</taxon>
        <taxon>Insecta</taxon>
        <taxon>Pterygota</taxon>
        <taxon>Neoptera</taxon>
        <taxon>Endopterygota</taxon>
        <taxon>Lepidoptera</taxon>
        <taxon>Glossata</taxon>
        <taxon>Ditrysia</taxon>
        <taxon>Tineoidea</taxon>
        <taxon>Psychidae</taxon>
        <taxon>Oiketicinae</taxon>
        <taxon>Eumeta</taxon>
    </lineage>
</organism>
<evidence type="ECO:0000313" key="2">
    <source>
        <dbReference type="EMBL" id="GBP04817.1"/>
    </source>
</evidence>
<keyword evidence="3" id="KW-1185">Reference proteome</keyword>
<accession>A0A4C1SU12</accession>